<sequence>MLEEDASNSESSGQHSLSKVEESIGEFSPLLASKPQDSVGQSAIQDEIKPPKMFKSKREVVILIALSLMVFAATCCESILAPFFSPEAKSKGAGGTTIGAIFAIYPFSIFLLSPFVGKYLPIIGCRFCLLAGAFIMGGAQLLFGFVSTIESGSLFIVYCFAIRTVTAIGASMTSTAGLSILTISFKE</sequence>
<keyword evidence="9" id="KW-1185">Reference proteome</keyword>
<evidence type="ECO:0000256" key="6">
    <source>
        <dbReference type="SAM" id="MobiDB-lite"/>
    </source>
</evidence>
<protein>
    <recommendedName>
        <fullName evidence="10">Major facilitator superfamily (MFS) profile domain-containing protein</fullName>
    </recommendedName>
</protein>
<dbReference type="PANTHER" id="PTHR23506">
    <property type="entry name" value="GH10249P"/>
    <property type="match status" value="1"/>
</dbReference>
<dbReference type="Proteomes" id="UP000594262">
    <property type="component" value="Unplaced"/>
</dbReference>
<dbReference type="GO" id="GO:0022857">
    <property type="term" value="F:transmembrane transporter activity"/>
    <property type="evidence" value="ECO:0007669"/>
    <property type="project" value="TreeGrafter"/>
</dbReference>
<feature type="compositionally biased region" description="Polar residues" evidence="6">
    <location>
        <begin position="8"/>
        <end position="17"/>
    </location>
</feature>
<keyword evidence="4 7" id="KW-1133">Transmembrane helix</keyword>
<comment type="subcellular location">
    <subcellularLocation>
        <location evidence="1">Membrane</location>
        <topology evidence="1">Multi-pass membrane protein</topology>
    </subcellularLocation>
</comment>
<dbReference type="InterPro" id="IPR050930">
    <property type="entry name" value="MFS_Vesicular_Transporter"/>
</dbReference>
<name>A0A7M5XIE5_9CNID</name>
<evidence type="ECO:0000256" key="7">
    <source>
        <dbReference type="SAM" id="Phobius"/>
    </source>
</evidence>
<organism evidence="8 9">
    <name type="scientific">Clytia hemisphaerica</name>
    <dbReference type="NCBI Taxonomy" id="252671"/>
    <lineage>
        <taxon>Eukaryota</taxon>
        <taxon>Metazoa</taxon>
        <taxon>Cnidaria</taxon>
        <taxon>Hydrozoa</taxon>
        <taxon>Hydroidolina</taxon>
        <taxon>Leptothecata</taxon>
        <taxon>Obeliida</taxon>
        <taxon>Clytiidae</taxon>
        <taxon>Clytia</taxon>
    </lineage>
</organism>
<evidence type="ECO:0000256" key="1">
    <source>
        <dbReference type="ARBA" id="ARBA00004141"/>
    </source>
</evidence>
<dbReference type="GO" id="GO:0016020">
    <property type="term" value="C:membrane"/>
    <property type="evidence" value="ECO:0007669"/>
    <property type="project" value="UniProtKB-SubCell"/>
</dbReference>
<dbReference type="EnsemblMetazoa" id="CLYHEMT023789.1">
    <property type="protein sequence ID" value="CLYHEMP023789.1"/>
    <property type="gene ID" value="CLYHEMG023789"/>
</dbReference>
<keyword evidence="5 7" id="KW-0472">Membrane</keyword>
<dbReference type="Gene3D" id="1.20.1250.20">
    <property type="entry name" value="MFS general substrate transporter like domains"/>
    <property type="match status" value="1"/>
</dbReference>
<evidence type="ECO:0000313" key="8">
    <source>
        <dbReference type="EnsemblMetazoa" id="CLYHEMP023789.1"/>
    </source>
</evidence>
<evidence type="ECO:0000313" key="9">
    <source>
        <dbReference type="Proteomes" id="UP000594262"/>
    </source>
</evidence>
<feature type="transmembrane region" description="Helical" evidence="7">
    <location>
        <begin position="155"/>
        <end position="181"/>
    </location>
</feature>
<dbReference type="SUPFAM" id="SSF103473">
    <property type="entry name" value="MFS general substrate transporter"/>
    <property type="match status" value="1"/>
</dbReference>
<accession>A0A7M5XIE5</accession>
<keyword evidence="2" id="KW-0813">Transport</keyword>
<feature type="transmembrane region" description="Helical" evidence="7">
    <location>
        <begin position="127"/>
        <end position="149"/>
    </location>
</feature>
<proteinExistence type="predicted"/>
<evidence type="ECO:0008006" key="10">
    <source>
        <dbReference type="Google" id="ProtNLM"/>
    </source>
</evidence>
<feature type="transmembrane region" description="Helical" evidence="7">
    <location>
        <begin position="96"/>
        <end position="115"/>
    </location>
</feature>
<dbReference type="InterPro" id="IPR036259">
    <property type="entry name" value="MFS_trans_sf"/>
</dbReference>
<reference evidence="8" key="1">
    <citation type="submission" date="2021-01" db="UniProtKB">
        <authorList>
            <consortium name="EnsemblMetazoa"/>
        </authorList>
    </citation>
    <scope>IDENTIFICATION</scope>
</reference>
<feature type="transmembrane region" description="Helical" evidence="7">
    <location>
        <begin position="60"/>
        <end position="84"/>
    </location>
</feature>
<dbReference type="AlphaFoldDB" id="A0A7M5XIE5"/>
<evidence type="ECO:0000256" key="5">
    <source>
        <dbReference type="ARBA" id="ARBA00023136"/>
    </source>
</evidence>
<dbReference type="OrthoDB" id="5985622at2759"/>
<evidence type="ECO:0000256" key="4">
    <source>
        <dbReference type="ARBA" id="ARBA00022989"/>
    </source>
</evidence>
<evidence type="ECO:0000256" key="3">
    <source>
        <dbReference type="ARBA" id="ARBA00022692"/>
    </source>
</evidence>
<dbReference type="PANTHER" id="PTHR23506:SF26">
    <property type="entry name" value="MFS-TYPE TRANSPORTER SLC18B1"/>
    <property type="match status" value="1"/>
</dbReference>
<evidence type="ECO:0000256" key="2">
    <source>
        <dbReference type="ARBA" id="ARBA00022448"/>
    </source>
</evidence>
<keyword evidence="3 7" id="KW-0812">Transmembrane</keyword>
<feature type="region of interest" description="Disordered" evidence="6">
    <location>
        <begin position="1"/>
        <end position="23"/>
    </location>
</feature>